<gene>
    <name evidence="2" type="ORF">GPM918_LOCUS13098</name>
    <name evidence="3" type="ORF">SRO942_LOCUS13098</name>
</gene>
<dbReference type="SUPFAM" id="SSF51445">
    <property type="entry name" value="(Trans)glycosidases"/>
    <property type="match status" value="1"/>
</dbReference>
<dbReference type="Proteomes" id="UP000681722">
    <property type="component" value="Unassembled WGS sequence"/>
</dbReference>
<proteinExistence type="predicted"/>
<evidence type="ECO:0008006" key="5">
    <source>
        <dbReference type="Google" id="ProtNLM"/>
    </source>
</evidence>
<evidence type="ECO:0000313" key="2">
    <source>
        <dbReference type="EMBL" id="CAF0987887.1"/>
    </source>
</evidence>
<dbReference type="EMBL" id="CAJNOQ010002957">
    <property type="protein sequence ID" value="CAF0987887.1"/>
    <property type="molecule type" value="Genomic_DNA"/>
</dbReference>
<evidence type="ECO:0000256" key="1">
    <source>
        <dbReference type="SAM" id="SignalP"/>
    </source>
</evidence>
<dbReference type="Proteomes" id="UP000663829">
    <property type="component" value="Unassembled WGS sequence"/>
</dbReference>
<dbReference type="EMBL" id="CAJOBC010002957">
    <property type="protein sequence ID" value="CAF3760060.1"/>
    <property type="molecule type" value="Genomic_DNA"/>
</dbReference>
<comment type="caution">
    <text evidence="2">The sequence shown here is derived from an EMBL/GenBank/DDBJ whole genome shotgun (WGS) entry which is preliminary data.</text>
</comment>
<feature type="signal peptide" evidence="1">
    <location>
        <begin position="1"/>
        <end position="19"/>
    </location>
</feature>
<evidence type="ECO:0000313" key="3">
    <source>
        <dbReference type="EMBL" id="CAF3760060.1"/>
    </source>
</evidence>
<protein>
    <recommendedName>
        <fullName evidence="5">Glycoside hydrolase family 5 domain-containing protein</fullName>
    </recommendedName>
</protein>
<organism evidence="2 4">
    <name type="scientific">Didymodactylos carnosus</name>
    <dbReference type="NCBI Taxonomy" id="1234261"/>
    <lineage>
        <taxon>Eukaryota</taxon>
        <taxon>Metazoa</taxon>
        <taxon>Spiralia</taxon>
        <taxon>Gnathifera</taxon>
        <taxon>Rotifera</taxon>
        <taxon>Eurotatoria</taxon>
        <taxon>Bdelloidea</taxon>
        <taxon>Philodinida</taxon>
        <taxon>Philodinidae</taxon>
        <taxon>Didymodactylos</taxon>
    </lineage>
</organism>
<reference evidence="2" key="1">
    <citation type="submission" date="2021-02" db="EMBL/GenBank/DDBJ databases">
        <authorList>
            <person name="Nowell W R."/>
        </authorList>
    </citation>
    <scope>NUCLEOTIDE SEQUENCE</scope>
</reference>
<name>A0A814G224_9BILA</name>
<keyword evidence="4" id="KW-1185">Reference proteome</keyword>
<dbReference type="AlphaFoldDB" id="A0A814G224"/>
<accession>A0A814G224</accession>
<dbReference type="OrthoDB" id="10024788at2759"/>
<keyword evidence="1" id="KW-0732">Signal</keyword>
<dbReference type="Gene3D" id="3.20.20.80">
    <property type="entry name" value="Glycosidases"/>
    <property type="match status" value="1"/>
</dbReference>
<evidence type="ECO:0000313" key="4">
    <source>
        <dbReference type="Proteomes" id="UP000663829"/>
    </source>
</evidence>
<feature type="chain" id="PRO_5036410115" description="Glycoside hydrolase family 5 domain-containing protein" evidence="1">
    <location>
        <begin position="20"/>
        <end position="355"/>
    </location>
</feature>
<dbReference type="InterPro" id="IPR017853">
    <property type="entry name" value="GH"/>
</dbReference>
<sequence length="355" mass="41000">MKDRHLFLILLYFVNNGYAARWTETQANEWYEQQPWFIGTNFIPSTAINSLEMWQSETFDIETISRELSWAASLNMNLMRVYLHHLLWQQNADDFASRIDKFLQISSQNNIQIIFVLFDECHTPNPKLGLQPIPIPGVHNSGWVRDPGQEMLLDQTKWSVLQQYTADIITRFQNDTRIALWDLYNEPECSQQVPIVLPLLKLVYAAAISANPVQPLTVAPASSLSEELAQYEISISDVITFHNYAPLADTMRMVEQLKTFNRPLICTEYLARTAGSTIFTHIPYFYSNNIGSINWGLVSGKTQTIYPWFSPEGAPTPLIWFHDILHANGTPFSVYEVQFLKDLKPKRQNEIMLKY</sequence>